<feature type="region of interest" description="Disordered" evidence="10">
    <location>
        <begin position="1134"/>
        <end position="1225"/>
    </location>
</feature>
<dbReference type="InParanoid" id="A0A6I8TQY8"/>
<dbReference type="InterPro" id="IPR036971">
    <property type="entry name" value="PDEase_catalytic_dom_sf"/>
</dbReference>
<dbReference type="InterPro" id="IPR023174">
    <property type="entry name" value="PDEase_CS"/>
</dbReference>
<reference evidence="12" key="2">
    <citation type="submission" date="2020-05" db="UniProtKB">
        <authorList>
            <consortium name="EnsemblMetazoa"/>
        </authorList>
    </citation>
    <scope>IDENTIFICATION</scope>
    <source>
        <strain evidence="12">LVP_AGWG</strain>
    </source>
</reference>
<evidence type="ECO:0000256" key="9">
    <source>
        <dbReference type="RuleBase" id="RU363067"/>
    </source>
</evidence>
<feature type="active site" description="Proton donor" evidence="6">
    <location>
        <position position="810"/>
    </location>
</feature>
<keyword evidence="2" id="KW-0140">cGMP</keyword>
<name>A0A6I8TQY8_AEDAE</name>
<dbReference type="Gene3D" id="1.10.1300.10">
    <property type="entry name" value="3'5'-cyclic nucleotide phosphodiesterase, catalytic domain"/>
    <property type="match status" value="1"/>
</dbReference>
<comment type="similarity">
    <text evidence="1 9">Belongs to the cyclic nucleotide phosphodiesterase family.</text>
</comment>
<dbReference type="EnsemblMetazoa" id="AAEL023561-RH">
    <property type="protein sequence ID" value="AAEL023561-PH"/>
    <property type="gene ID" value="AAEL023561"/>
</dbReference>
<evidence type="ECO:0000256" key="1">
    <source>
        <dbReference type="ARBA" id="ARBA00007648"/>
    </source>
</evidence>
<dbReference type="InterPro" id="IPR002073">
    <property type="entry name" value="PDEase_catalytic_dom"/>
</dbReference>
<feature type="binding site" evidence="8">
    <location>
        <position position="851"/>
    </location>
    <ligand>
        <name>Zn(2+)</name>
        <dbReference type="ChEBI" id="CHEBI:29105"/>
        <label>2</label>
    </ligand>
</feature>
<dbReference type="PANTHER" id="PTHR11347">
    <property type="entry name" value="CYCLIC NUCLEOTIDE PHOSPHODIESTERASE"/>
    <property type="match status" value="1"/>
</dbReference>
<feature type="binding site" evidence="8">
    <location>
        <position position="850"/>
    </location>
    <ligand>
        <name>Zn(2+)</name>
        <dbReference type="ChEBI" id="CHEBI:29105"/>
        <label>1</label>
    </ligand>
</feature>
<evidence type="ECO:0000313" key="13">
    <source>
        <dbReference type="Proteomes" id="UP000008820"/>
    </source>
</evidence>
<dbReference type="EnsemblMetazoa" id="AAEL023561-RF">
    <property type="protein sequence ID" value="AAEL023561-PF"/>
    <property type="gene ID" value="AAEL023561"/>
</dbReference>
<dbReference type="InterPro" id="IPR023088">
    <property type="entry name" value="PDEase"/>
</dbReference>
<sequence>MSAEDPAEVNHVEQSVVASSVDGGGGGKGVVVVRDNHCHSNDNNNDNSKNGDDGVVVNARKSTTTPPPPPSASSSPSMAACQETPLAINDNNDQSSNGTAEPDDNCCAIPKLSSQCENGEASEVNYGLIGSNSRPSTGGGSVCSGTAAISASEDHNLLSPNNSQRSSMSQSQSPTHLSPVRHKASDSVGCSQEELDEVGTFFDEHSIAIERWFRERAPPEVIAKLQSISGGGDVCKSTPRSPHRASVTSDLFQQWLASSPVKKCRSPTSRGSFSNRSHLADLDEGDLFMELIRDVANELDIDVLCHKILVNVSLLTHADRGSLFLVKGPPSGKYLVAKLFDVTQNTPLDEAVRRAKQDELILPFGVGIAGTVAQTNETINIKEAYKDPRFNSEIDQKTGYKTHIILSMPICNYEGHVIGVAQIINKTNGSPEFTERDVEIFRRYLTFCGIGIQNAQLFEMSVQEYRRNQILLNLARNIFAEQNNLECLVTKIMTEARELLKCERCAVFLLDLDCCEASACLDLEKNQYRFKNHLERMLDRPEHQPLSRRTSHNVDVEDVVQQQKSTGRFTMIFELGSSSSSAANISRPSVNDLNSSTLAQIAEYVASTGETLNINDVNEWLKDKPIYHPQQQHTGAQHHPTGEGQPLGSSDELSAKTILCMPIINGQKTVIGVAQLINKENDLQFTNCDISIFEAFAIFCGLGIHNTQMYESACKLMAKQKVALECLSYHATAAQDQTLKLVNDTIASAEEYKLYSYKFIDFDLDDDDTCRAAVRMFLQCNLVQQFHIPYDVLCRWILSVRKNYRPVKYHNWRHALNVAQTMFAMMKTGKMERFMTDLEILGLLVACLCHDLDHRGTNNAFQSKTDSPLAILYTTSTMEHHHFDQCVMILNSEGNNIFQALSPDDFRKVMKVVESAILSTDLAMYFKKRNQFLELVEGGEFDWQSEEKKEVLCGMMMTACDVSAIAKPWEVQHRVAKLVADEFFDQGDLEKLQLNQQPVAMMDRERKDELPKMQVGFIDVICLPLYKVLSDAFPWIRPLYEGTMDNRQHWQDLAEKVEMGLTWIDHDTIDKPVEEFASGKEALADIEFTVTTLNCAHPEDKTDTTPVHERKPRFSSLRKTGALGKAVRNKLSKSVYSSQTAIGSTTAGAPSSGDRPSSGVTNSSVSSSKSQDDEKQSSEGDGGEVNHDHHHSASTTGNSTGGSAGHHSVTTPTGSPADSEVIKSSALVKPVKKRSKLCMLL</sequence>
<dbReference type="PROSITE" id="PS51845">
    <property type="entry name" value="PDEASE_I_2"/>
    <property type="match status" value="1"/>
</dbReference>
<keyword evidence="3 8" id="KW-0479">Metal-binding</keyword>
<feature type="binding site" evidence="7">
    <location>
        <begin position="810"/>
        <end position="814"/>
    </location>
    <ligand>
        <name>AMP</name>
        <dbReference type="ChEBI" id="CHEBI:456215"/>
    </ligand>
</feature>
<evidence type="ECO:0000256" key="3">
    <source>
        <dbReference type="ARBA" id="ARBA00022723"/>
    </source>
</evidence>
<feature type="compositionally biased region" description="Low complexity" evidence="10">
    <location>
        <begin position="1157"/>
        <end position="1169"/>
    </location>
</feature>
<organism evidence="12 13">
    <name type="scientific">Aedes aegypti</name>
    <name type="common">Yellowfever mosquito</name>
    <name type="synonym">Culex aegypti</name>
    <dbReference type="NCBI Taxonomy" id="7159"/>
    <lineage>
        <taxon>Eukaryota</taxon>
        <taxon>Metazoa</taxon>
        <taxon>Ecdysozoa</taxon>
        <taxon>Arthropoda</taxon>
        <taxon>Hexapoda</taxon>
        <taxon>Insecta</taxon>
        <taxon>Pterygota</taxon>
        <taxon>Neoptera</taxon>
        <taxon>Endopterygota</taxon>
        <taxon>Diptera</taxon>
        <taxon>Nematocera</taxon>
        <taxon>Culicoidea</taxon>
        <taxon>Culicidae</taxon>
        <taxon>Culicinae</taxon>
        <taxon>Aedini</taxon>
        <taxon>Aedes</taxon>
        <taxon>Stegomyia</taxon>
    </lineage>
</organism>
<evidence type="ECO:0000256" key="5">
    <source>
        <dbReference type="ARBA" id="ARBA00022801"/>
    </source>
</evidence>
<feature type="compositionally biased region" description="Polar residues" evidence="10">
    <location>
        <begin position="89"/>
        <end position="99"/>
    </location>
</feature>
<dbReference type="FunFam" id="1.10.1300.10:FF:000003">
    <property type="entry name" value="Phosphodiesterase"/>
    <property type="match status" value="1"/>
</dbReference>
<dbReference type="AlphaFoldDB" id="A0A6I8TQY8"/>
<feature type="region of interest" description="Disordered" evidence="10">
    <location>
        <begin position="155"/>
        <end position="189"/>
    </location>
</feature>
<dbReference type="InterPro" id="IPR029016">
    <property type="entry name" value="GAF-like_dom_sf"/>
</dbReference>
<evidence type="ECO:0000256" key="2">
    <source>
        <dbReference type="ARBA" id="ARBA00022535"/>
    </source>
</evidence>
<dbReference type="SMART" id="SM00065">
    <property type="entry name" value="GAF"/>
    <property type="match status" value="2"/>
</dbReference>
<evidence type="ECO:0000256" key="6">
    <source>
        <dbReference type="PIRSR" id="PIRSR623088-1"/>
    </source>
</evidence>
<dbReference type="PRINTS" id="PR00387">
    <property type="entry name" value="PDIESTERASE1"/>
</dbReference>
<keyword evidence="4" id="KW-0677">Repeat</keyword>
<dbReference type="Pfam" id="PF01590">
    <property type="entry name" value="GAF"/>
    <property type="match status" value="2"/>
</dbReference>
<dbReference type="OrthoDB" id="74705at2759"/>
<feature type="region of interest" description="Disordered" evidence="10">
    <location>
        <begin position="630"/>
        <end position="649"/>
    </location>
</feature>
<dbReference type="FunCoup" id="A0A6I8TQY8">
    <property type="interactions" value="197"/>
</dbReference>
<proteinExistence type="inferred from homology"/>
<evidence type="ECO:0000256" key="8">
    <source>
        <dbReference type="PIRSR" id="PIRSR623088-3"/>
    </source>
</evidence>
<dbReference type="Pfam" id="PF00233">
    <property type="entry name" value="PDEase_I"/>
    <property type="match status" value="1"/>
</dbReference>
<dbReference type="SUPFAM" id="SSF55781">
    <property type="entry name" value="GAF domain-like"/>
    <property type="match status" value="2"/>
</dbReference>
<dbReference type="SMART" id="SM00471">
    <property type="entry name" value="HDc"/>
    <property type="match status" value="1"/>
</dbReference>
<evidence type="ECO:0000259" key="11">
    <source>
        <dbReference type="PROSITE" id="PS51845"/>
    </source>
</evidence>
<evidence type="ECO:0000256" key="10">
    <source>
        <dbReference type="SAM" id="MobiDB-lite"/>
    </source>
</evidence>
<dbReference type="PROSITE" id="PS00126">
    <property type="entry name" value="PDEASE_I_1"/>
    <property type="match status" value="1"/>
</dbReference>
<evidence type="ECO:0000313" key="12">
    <source>
        <dbReference type="EnsemblMetazoa" id="AAEL023561-PH"/>
    </source>
</evidence>
<feature type="binding site" evidence="8">
    <location>
        <position position="961"/>
    </location>
    <ligand>
        <name>Zn(2+)</name>
        <dbReference type="ChEBI" id="CHEBI:29105"/>
        <label>1</label>
    </ligand>
</feature>
<feature type="binding site" evidence="7">
    <location>
        <position position="1014"/>
    </location>
    <ligand>
        <name>AMP</name>
        <dbReference type="ChEBI" id="CHEBI:456215"/>
    </ligand>
</feature>
<feature type="domain" description="PDEase" evidence="11">
    <location>
        <begin position="734"/>
        <end position="1057"/>
    </location>
</feature>
<dbReference type="EC" id="3.1.4.-" evidence="9"/>
<protein>
    <recommendedName>
        <fullName evidence="9">Phosphodiesterase</fullName>
        <ecNumber evidence="9">3.1.4.-</ecNumber>
    </recommendedName>
</protein>
<feature type="compositionally biased region" description="Low complexity" evidence="10">
    <location>
        <begin position="41"/>
        <end position="64"/>
    </location>
</feature>
<keyword evidence="5 9" id="KW-0378">Hydrolase</keyword>
<feature type="binding site" evidence="8">
    <location>
        <position position="851"/>
    </location>
    <ligand>
        <name>Zn(2+)</name>
        <dbReference type="ChEBI" id="CHEBI:29105"/>
        <label>1</label>
    </ligand>
</feature>
<dbReference type="Proteomes" id="UP000008820">
    <property type="component" value="Chromosome 1"/>
</dbReference>
<dbReference type="InterPro" id="IPR003018">
    <property type="entry name" value="GAF"/>
</dbReference>
<feature type="binding site" evidence="7">
    <location>
        <position position="851"/>
    </location>
    <ligand>
        <name>AMP</name>
        <dbReference type="ChEBI" id="CHEBI:456215"/>
    </ligand>
</feature>
<dbReference type="SUPFAM" id="SSF109604">
    <property type="entry name" value="HD-domain/PDEase-like"/>
    <property type="match status" value="1"/>
</dbReference>
<feature type="binding site" evidence="8">
    <location>
        <position position="814"/>
    </location>
    <ligand>
        <name>Zn(2+)</name>
        <dbReference type="ChEBI" id="CHEBI:29105"/>
        <label>1</label>
    </ligand>
</feature>
<feature type="compositionally biased region" description="Basic and acidic residues" evidence="10">
    <location>
        <begin position="1097"/>
        <end position="1109"/>
    </location>
</feature>
<evidence type="ECO:0000256" key="7">
    <source>
        <dbReference type="PIRSR" id="PIRSR623088-2"/>
    </source>
</evidence>
<comment type="cofactor">
    <cofactor evidence="9">
        <name>a divalent metal cation</name>
        <dbReference type="ChEBI" id="CHEBI:60240"/>
    </cofactor>
    <text evidence="9">Binds 2 divalent metal cations per subunit. Site 1 may preferentially bind zinc ions, while site 2 has a preference for magnesium and/or manganese ions.</text>
</comment>
<dbReference type="GO" id="GO:0007165">
    <property type="term" value="P:signal transduction"/>
    <property type="evidence" value="ECO:0007669"/>
    <property type="project" value="InterPro"/>
</dbReference>
<feature type="compositionally biased region" description="Low complexity" evidence="10">
    <location>
        <begin position="159"/>
        <end position="174"/>
    </location>
</feature>
<dbReference type="InterPro" id="IPR003607">
    <property type="entry name" value="HD/PDEase_dom"/>
</dbReference>
<dbReference type="FunFam" id="3.30.450.40:FF:000031">
    <property type="entry name" value="Phosphodiesterase"/>
    <property type="match status" value="1"/>
</dbReference>
<feature type="region of interest" description="Disordered" evidence="10">
    <location>
        <begin position="1096"/>
        <end position="1122"/>
    </location>
</feature>
<dbReference type="CDD" id="cd00077">
    <property type="entry name" value="HDc"/>
    <property type="match status" value="1"/>
</dbReference>
<keyword evidence="13" id="KW-1185">Reference proteome</keyword>
<feature type="region of interest" description="Disordered" evidence="10">
    <location>
        <begin position="1"/>
        <end position="106"/>
    </location>
</feature>
<evidence type="ECO:0000256" key="4">
    <source>
        <dbReference type="ARBA" id="ARBA00022737"/>
    </source>
</evidence>
<dbReference type="GO" id="GO:0046872">
    <property type="term" value="F:metal ion binding"/>
    <property type="evidence" value="ECO:0007669"/>
    <property type="project" value="UniProtKB-KW"/>
</dbReference>
<reference evidence="12 13" key="1">
    <citation type="submission" date="2017-06" db="EMBL/GenBank/DDBJ databases">
        <title>Aedes aegypti genome working group (AGWG) sequencing and assembly.</title>
        <authorList>
            <consortium name="Aedes aegypti Genome Working Group (AGWG)"/>
            <person name="Matthews B.J."/>
        </authorList>
    </citation>
    <scope>NUCLEOTIDE SEQUENCE [LARGE SCALE GENOMIC DNA]</scope>
    <source>
        <strain evidence="12 13">LVP_AGWG</strain>
    </source>
</reference>
<dbReference type="Gene3D" id="3.30.450.40">
    <property type="match status" value="2"/>
</dbReference>
<gene>
    <name evidence="12" type="primary">23687451</name>
</gene>
<feature type="compositionally biased region" description="Polar residues" evidence="10">
    <location>
        <begin position="1134"/>
        <end position="1149"/>
    </location>
</feature>
<dbReference type="GO" id="GO:0046068">
    <property type="term" value="P:cGMP metabolic process"/>
    <property type="evidence" value="ECO:0007669"/>
    <property type="project" value="UniProtKB-ARBA"/>
</dbReference>
<accession>A0A6I8TQY8</accession>
<feature type="binding site" evidence="7">
    <location>
        <position position="961"/>
    </location>
    <ligand>
        <name>AMP</name>
        <dbReference type="ChEBI" id="CHEBI:456215"/>
    </ligand>
</feature>
<dbReference type="GO" id="GO:0047555">
    <property type="term" value="F:3',5'-cyclic-GMP phosphodiesterase activity"/>
    <property type="evidence" value="ECO:0007669"/>
    <property type="project" value="UniProtKB-ARBA"/>
</dbReference>